<name>A0ABU7RNP0_9ACTN</name>
<dbReference type="RefSeq" id="WP_331213195.1">
    <property type="nucleotide sequence ID" value="NZ_JAZGQK010000005.1"/>
</dbReference>
<sequence length="394" mass="44829">MSPAAARGRRVYPARRAVEHAVALDGVRPLRLFPVLWPLWQVETTANVYDEQAYEVIDRFLVRAVLEAGIHQVDELARFFGTPVSLVRRCLAFLQVIGHLRVEADTVRLTELGHRAAADGIRYVPKESRQDLYVEQYTGQPLPRRYYQGSVPVFPTPEVPEDRLGDRSRFQPLFAPTAFQPSIVEELARRPDRAEFNLPRLLRELSVLRQHDAFLPAYVIETADRGLLVYTAVAAERDSLFEDVCRQVPAIQNMISAEESADPREIWTAWLAEGRAGRGTLRQLTNGVWRATLRADAFGPDARLPLSRLGSFELRRRHFLQIWCDDAGLRRRAVLERALNMTRAADIETGEELGRRIDALARQLGVSVPTLTQLRRYGREHNLHAHLARLDALV</sequence>
<organism evidence="1 2">
    <name type="scientific">Plantactinospora sonchi</name>
    <dbReference type="NCBI Taxonomy" id="1544735"/>
    <lineage>
        <taxon>Bacteria</taxon>
        <taxon>Bacillati</taxon>
        <taxon>Actinomycetota</taxon>
        <taxon>Actinomycetes</taxon>
        <taxon>Micromonosporales</taxon>
        <taxon>Micromonosporaceae</taxon>
        <taxon>Plantactinospora</taxon>
    </lineage>
</organism>
<reference evidence="1 2" key="1">
    <citation type="submission" date="2024-01" db="EMBL/GenBank/DDBJ databases">
        <title>Genome insights into Plantactinospora sonchi sp. nov.</title>
        <authorList>
            <person name="Wang L."/>
        </authorList>
    </citation>
    <scope>NUCLEOTIDE SEQUENCE [LARGE SCALE GENOMIC DNA]</scope>
    <source>
        <strain evidence="1 2">NEAU-QY2</strain>
    </source>
</reference>
<gene>
    <name evidence="1" type="ORF">V1633_06105</name>
</gene>
<dbReference type="Proteomes" id="UP001332243">
    <property type="component" value="Unassembled WGS sequence"/>
</dbReference>
<evidence type="ECO:0000313" key="1">
    <source>
        <dbReference type="EMBL" id="MEE6258065.1"/>
    </source>
</evidence>
<proteinExistence type="predicted"/>
<accession>A0ABU7RNP0</accession>
<dbReference type="EMBL" id="JAZGQK010000005">
    <property type="protein sequence ID" value="MEE6258065.1"/>
    <property type="molecule type" value="Genomic_DNA"/>
</dbReference>
<keyword evidence="2" id="KW-1185">Reference proteome</keyword>
<protein>
    <submittedName>
        <fullName evidence="1">Uncharacterized protein</fullName>
    </submittedName>
</protein>
<evidence type="ECO:0000313" key="2">
    <source>
        <dbReference type="Proteomes" id="UP001332243"/>
    </source>
</evidence>
<comment type="caution">
    <text evidence="1">The sequence shown here is derived from an EMBL/GenBank/DDBJ whole genome shotgun (WGS) entry which is preliminary data.</text>
</comment>